<dbReference type="InterPro" id="IPR013780">
    <property type="entry name" value="Glyco_hydro_b"/>
</dbReference>
<dbReference type="Pfam" id="PF01120">
    <property type="entry name" value="Alpha_L_fucos"/>
    <property type="match status" value="1"/>
</dbReference>
<evidence type="ECO:0000256" key="4">
    <source>
        <dbReference type="ARBA" id="ARBA00022729"/>
    </source>
</evidence>
<dbReference type="InterPro" id="IPR000933">
    <property type="entry name" value="Glyco_hydro_29"/>
</dbReference>
<evidence type="ECO:0000256" key="6">
    <source>
        <dbReference type="ARBA" id="ARBA00023295"/>
    </source>
</evidence>
<dbReference type="AlphaFoldDB" id="A0A6C2U9W5"/>
<dbReference type="EC" id="3.2.1.51" evidence="3"/>
<dbReference type="Gene3D" id="3.20.20.80">
    <property type="entry name" value="Glycosidases"/>
    <property type="match status" value="1"/>
</dbReference>
<protein>
    <recommendedName>
        <fullName evidence="3">alpha-L-fucosidase</fullName>
        <ecNumber evidence="3">3.2.1.51</ecNumber>
    </recommendedName>
</protein>
<dbReference type="InterPro" id="IPR016286">
    <property type="entry name" value="FUC_metazoa-typ"/>
</dbReference>
<dbReference type="GO" id="GO:0004560">
    <property type="term" value="F:alpha-L-fucosidase activity"/>
    <property type="evidence" value="ECO:0007669"/>
    <property type="project" value="InterPro"/>
</dbReference>
<dbReference type="GO" id="GO:0005764">
    <property type="term" value="C:lysosome"/>
    <property type="evidence" value="ECO:0007669"/>
    <property type="project" value="TreeGrafter"/>
</dbReference>
<keyword evidence="5" id="KW-0378">Hydrolase</keyword>
<dbReference type="SUPFAM" id="SSF51445">
    <property type="entry name" value="(Trans)glycosidases"/>
    <property type="match status" value="1"/>
</dbReference>
<proteinExistence type="inferred from homology"/>
<feature type="domain" description="Glycoside hydrolase family 29 N-terminal" evidence="7">
    <location>
        <begin position="20"/>
        <end position="344"/>
    </location>
</feature>
<dbReference type="GO" id="GO:0016139">
    <property type="term" value="P:glycoside catabolic process"/>
    <property type="evidence" value="ECO:0007669"/>
    <property type="project" value="TreeGrafter"/>
</dbReference>
<dbReference type="Gene3D" id="2.60.40.1180">
    <property type="entry name" value="Golgi alpha-mannosidase II"/>
    <property type="match status" value="1"/>
</dbReference>
<gene>
    <name evidence="8" type="ORF">PDESU_05480</name>
</gene>
<evidence type="ECO:0000256" key="1">
    <source>
        <dbReference type="ARBA" id="ARBA00004071"/>
    </source>
</evidence>
<evidence type="ECO:0000256" key="3">
    <source>
        <dbReference type="ARBA" id="ARBA00012662"/>
    </source>
</evidence>
<dbReference type="EMBL" id="CAAHFG010000004">
    <property type="protein sequence ID" value="VGO16888.1"/>
    <property type="molecule type" value="Genomic_DNA"/>
</dbReference>
<evidence type="ECO:0000313" key="8">
    <source>
        <dbReference type="EMBL" id="VGO16888.1"/>
    </source>
</evidence>
<comment type="similarity">
    <text evidence="2">Belongs to the glycosyl hydrolase 29 family.</text>
</comment>
<name>A0A6C2U9W5_PONDE</name>
<dbReference type="InterPro" id="IPR017853">
    <property type="entry name" value="GH"/>
</dbReference>
<keyword evidence="9" id="KW-1185">Reference proteome</keyword>
<keyword evidence="6" id="KW-0326">Glycosidase</keyword>
<dbReference type="InterPro" id="IPR057739">
    <property type="entry name" value="Glyco_hydro_29_N"/>
</dbReference>
<evidence type="ECO:0000256" key="2">
    <source>
        <dbReference type="ARBA" id="ARBA00007951"/>
    </source>
</evidence>
<dbReference type="SMART" id="SM00812">
    <property type="entry name" value="Alpha_L_fucos"/>
    <property type="match status" value="1"/>
</dbReference>
<dbReference type="GO" id="GO:0006004">
    <property type="term" value="P:fucose metabolic process"/>
    <property type="evidence" value="ECO:0007669"/>
    <property type="project" value="InterPro"/>
</dbReference>
<evidence type="ECO:0000256" key="5">
    <source>
        <dbReference type="ARBA" id="ARBA00022801"/>
    </source>
</evidence>
<evidence type="ECO:0000313" key="9">
    <source>
        <dbReference type="Proteomes" id="UP000366872"/>
    </source>
</evidence>
<organism evidence="8 9">
    <name type="scientific">Pontiella desulfatans</name>
    <dbReference type="NCBI Taxonomy" id="2750659"/>
    <lineage>
        <taxon>Bacteria</taxon>
        <taxon>Pseudomonadati</taxon>
        <taxon>Kiritimatiellota</taxon>
        <taxon>Kiritimatiellia</taxon>
        <taxon>Kiritimatiellales</taxon>
        <taxon>Pontiellaceae</taxon>
        <taxon>Pontiella</taxon>
    </lineage>
</organism>
<reference evidence="8 9" key="1">
    <citation type="submission" date="2019-04" db="EMBL/GenBank/DDBJ databases">
        <authorList>
            <person name="Van Vliet M D."/>
        </authorList>
    </citation>
    <scope>NUCLEOTIDE SEQUENCE [LARGE SCALE GENOMIC DNA]</scope>
    <source>
        <strain evidence="8 9">F1</strain>
    </source>
</reference>
<dbReference type="PANTHER" id="PTHR10030:SF37">
    <property type="entry name" value="ALPHA-L-FUCOSIDASE-RELATED"/>
    <property type="match status" value="1"/>
</dbReference>
<dbReference type="PRINTS" id="PR00741">
    <property type="entry name" value="GLHYDRLASE29"/>
</dbReference>
<keyword evidence="4" id="KW-0732">Signal</keyword>
<evidence type="ECO:0000259" key="7">
    <source>
        <dbReference type="Pfam" id="PF01120"/>
    </source>
</evidence>
<sequence length="473" mass="53398">MLACGLCALSPLARTNDLRPDFQPLETDRGAWLDEAKFAMFIHWGISSQLERGEWVLFRDKMPVAEYKKLVDTFNPVGFNADEWMGLAKAAGMKYVVFTGKHHDGFALFRTEASDFNVVDSTPFGRDVLAELKAACNKHGLKLGIYYSHVQDWTHPGGAIHKGESWDAAQAGDFRTYLDTVALPQIGKLLERYEPAILWFDTPWQMDAPLGHEIVRFVRVRKPETLINSRLMYHGMEIEGLSREQRDELREMGVDYLSYRDRTIPAASPWPYWETAMTLNQSWGYNSKDTAWKTPEKVVQQLVDIVGKGGTYLLNVGPRPDGTIPEETVDILTRVGEWLGINGEAIYGAEPSALSGYGEVDPASLARQRAQEEKARKTGARARKVELEMDYHWLATQKAGTMYIHLFNWPEGDFKIDGFEGGIGKAYLLADRETEISFDLKNGTLVVDLPPEPLDDLATVLCLEMKLDIDNKR</sequence>
<dbReference type="PANTHER" id="PTHR10030">
    <property type="entry name" value="ALPHA-L-FUCOSIDASE"/>
    <property type="match status" value="1"/>
</dbReference>
<dbReference type="Proteomes" id="UP000366872">
    <property type="component" value="Unassembled WGS sequence"/>
</dbReference>
<accession>A0A6C2U9W5</accession>
<comment type="function">
    <text evidence="1">Alpha-L-fucosidase is responsible for hydrolyzing the alpha-1,6-linked fucose joined to the reducing-end N-acetylglucosamine of the carbohydrate moieties of glycoproteins.</text>
</comment>